<organism evidence="6">
    <name type="scientific">Rhodosorus marinus</name>
    <dbReference type="NCBI Taxonomy" id="101924"/>
    <lineage>
        <taxon>Eukaryota</taxon>
        <taxon>Rhodophyta</taxon>
        <taxon>Stylonematophyceae</taxon>
        <taxon>Stylonematales</taxon>
        <taxon>Stylonemataceae</taxon>
        <taxon>Rhodosorus</taxon>
    </lineage>
</organism>
<evidence type="ECO:0000256" key="3">
    <source>
        <dbReference type="PROSITE-ProRule" id="PRU10141"/>
    </source>
</evidence>
<keyword evidence="4" id="KW-0418">Kinase</keyword>
<dbReference type="PROSITE" id="PS50011">
    <property type="entry name" value="PROTEIN_KINASE_DOM"/>
    <property type="match status" value="1"/>
</dbReference>
<comment type="similarity">
    <text evidence="4">Belongs to the protein kinase superfamily.</text>
</comment>
<dbReference type="PROSITE" id="PS00108">
    <property type="entry name" value="PROTEIN_KINASE_ST"/>
    <property type="match status" value="1"/>
</dbReference>
<evidence type="ECO:0000256" key="2">
    <source>
        <dbReference type="ARBA" id="ARBA00022840"/>
    </source>
</evidence>
<dbReference type="Gene3D" id="1.10.510.10">
    <property type="entry name" value="Transferase(Phosphotransferase) domain 1"/>
    <property type="match status" value="2"/>
</dbReference>
<evidence type="ECO:0000256" key="4">
    <source>
        <dbReference type="RuleBase" id="RU000304"/>
    </source>
</evidence>
<dbReference type="SMART" id="SM00220">
    <property type="entry name" value="S_TKc"/>
    <property type="match status" value="1"/>
</dbReference>
<gene>
    <name evidence="6" type="ORF">RMAR00112_LOCUS1225</name>
</gene>
<dbReference type="AlphaFoldDB" id="A0A7S2ZAW4"/>
<dbReference type="EMBL" id="HBHW01001494">
    <property type="protein sequence ID" value="CAE0033285.1"/>
    <property type="molecule type" value="Transcribed_RNA"/>
</dbReference>
<keyword evidence="4" id="KW-0723">Serine/threonine-protein kinase</keyword>
<dbReference type="PROSITE" id="PS00107">
    <property type="entry name" value="PROTEIN_KINASE_ATP"/>
    <property type="match status" value="1"/>
</dbReference>
<dbReference type="GO" id="GO:0004674">
    <property type="term" value="F:protein serine/threonine kinase activity"/>
    <property type="evidence" value="ECO:0007669"/>
    <property type="project" value="UniProtKB-KW"/>
</dbReference>
<proteinExistence type="inferred from homology"/>
<dbReference type="Pfam" id="PF00069">
    <property type="entry name" value="Pkinase"/>
    <property type="match status" value="1"/>
</dbReference>
<evidence type="ECO:0000256" key="1">
    <source>
        <dbReference type="ARBA" id="ARBA00022741"/>
    </source>
</evidence>
<dbReference type="PANTHER" id="PTHR24347">
    <property type="entry name" value="SERINE/THREONINE-PROTEIN KINASE"/>
    <property type="match status" value="1"/>
</dbReference>
<feature type="domain" description="Protein kinase" evidence="5">
    <location>
        <begin position="105"/>
        <end position="412"/>
    </location>
</feature>
<reference evidence="6" key="1">
    <citation type="submission" date="2021-01" db="EMBL/GenBank/DDBJ databases">
        <authorList>
            <person name="Corre E."/>
            <person name="Pelletier E."/>
            <person name="Niang G."/>
            <person name="Scheremetjew M."/>
            <person name="Finn R."/>
            <person name="Kale V."/>
            <person name="Holt S."/>
            <person name="Cochrane G."/>
            <person name="Meng A."/>
            <person name="Brown T."/>
            <person name="Cohen L."/>
        </authorList>
    </citation>
    <scope>NUCLEOTIDE SEQUENCE</scope>
    <source>
        <strain evidence="6">CCMP 769</strain>
    </source>
</reference>
<dbReference type="InterPro" id="IPR011009">
    <property type="entry name" value="Kinase-like_dom_sf"/>
</dbReference>
<dbReference type="SUPFAM" id="SSF56112">
    <property type="entry name" value="Protein kinase-like (PK-like)"/>
    <property type="match status" value="1"/>
</dbReference>
<feature type="binding site" evidence="3">
    <location>
        <position position="134"/>
    </location>
    <ligand>
        <name>ATP</name>
        <dbReference type="ChEBI" id="CHEBI:30616"/>
    </ligand>
</feature>
<evidence type="ECO:0000259" key="5">
    <source>
        <dbReference type="PROSITE" id="PS50011"/>
    </source>
</evidence>
<dbReference type="InterPro" id="IPR008271">
    <property type="entry name" value="Ser/Thr_kinase_AS"/>
</dbReference>
<dbReference type="SMART" id="SM00233">
    <property type="entry name" value="PH"/>
    <property type="match status" value="1"/>
</dbReference>
<dbReference type="InterPro" id="IPR017441">
    <property type="entry name" value="Protein_kinase_ATP_BS"/>
</dbReference>
<dbReference type="InterPro" id="IPR000719">
    <property type="entry name" value="Prot_kinase_dom"/>
</dbReference>
<keyword evidence="4" id="KW-0808">Transferase</keyword>
<keyword evidence="1 3" id="KW-0547">Nucleotide-binding</keyword>
<dbReference type="GO" id="GO:0005524">
    <property type="term" value="F:ATP binding"/>
    <property type="evidence" value="ECO:0007669"/>
    <property type="project" value="UniProtKB-UniRule"/>
</dbReference>
<keyword evidence="2 3" id="KW-0067">ATP-binding</keyword>
<dbReference type="SUPFAM" id="SSF50729">
    <property type="entry name" value="PH domain-like"/>
    <property type="match status" value="1"/>
</dbReference>
<evidence type="ECO:0000313" key="6">
    <source>
        <dbReference type="EMBL" id="CAE0033285.1"/>
    </source>
</evidence>
<accession>A0A7S2ZAW4</accession>
<protein>
    <recommendedName>
        <fullName evidence="5">Protein kinase domain-containing protein</fullName>
    </recommendedName>
</protein>
<dbReference type="InterPro" id="IPR001849">
    <property type="entry name" value="PH_domain"/>
</dbReference>
<sequence length="421" mass="48294">MPYYSSNAIEGRLLKPKIAFRKKKRLIRLSSQRLEVFENNSKEEPISVYDVMGWDVSFSEHLLTIKLSADGKLVMTLQASTYNEYNLWLGRLFKACGARDLEYFYELKEILGEGAFAIVKLAIERGTEEQCAVKVIDKNKAEKLNSKESLNRELDIMIKLCSIPRPRGGRPIPIIEMREIYDLSDRVYIVMEYMQGGTLEDAMMRMALRTERQVRTTMSEIVAAVEKLHSMKIVHRDLKLKNILCTNANFPLEVKIADFGLSNYVRDGSVALKSHVGSPHYVAPEVLKKDCKYGPEVDLWSCGVVLHLMFTGKLQNCFLLWLFCRFLVSFFLVRICSETQLDGLNVDAPGRYPFDGGTIKEILECVARGDFKMDSPAWKLVSEEGKEFLRKLLTVDIRQRMTASDALNHCWMTSDRLTRRP</sequence>
<name>A0A7S2ZAW4_9RHOD</name>